<dbReference type="EMBL" id="CAJVQA010018742">
    <property type="protein sequence ID" value="CAG8755775.1"/>
    <property type="molecule type" value="Genomic_DNA"/>
</dbReference>
<protein>
    <submittedName>
        <fullName evidence="1">9957_t:CDS:1</fullName>
    </submittedName>
</protein>
<evidence type="ECO:0000313" key="1">
    <source>
        <dbReference type="EMBL" id="CAG8755775.1"/>
    </source>
</evidence>
<name>A0A9N9NSB3_9GLOM</name>
<reference evidence="1" key="1">
    <citation type="submission" date="2021-06" db="EMBL/GenBank/DDBJ databases">
        <authorList>
            <person name="Kallberg Y."/>
            <person name="Tangrot J."/>
            <person name="Rosling A."/>
        </authorList>
    </citation>
    <scope>NUCLEOTIDE SEQUENCE</scope>
    <source>
        <strain evidence="1">FL966</strain>
    </source>
</reference>
<dbReference type="AlphaFoldDB" id="A0A9N9NSB3"/>
<evidence type="ECO:0000313" key="2">
    <source>
        <dbReference type="Proteomes" id="UP000789759"/>
    </source>
</evidence>
<proteinExistence type="predicted"/>
<sequence length="126" mass="14507">MGIWPFNSDVISSNHLKPLIATHRFNLLSPEQTTHLLVILTFSSLPSYIPSYLGLTSTNKELWSEIDALNKRVEYLETKLEFFKNPGTSPLQLMLKYPSHHHSKQTLLTNKESLRSLKEAEEKAER</sequence>
<organism evidence="1 2">
    <name type="scientific">Cetraspora pellucida</name>
    <dbReference type="NCBI Taxonomy" id="1433469"/>
    <lineage>
        <taxon>Eukaryota</taxon>
        <taxon>Fungi</taxon>
        <taxon>Fungi incertae sedis</taxon>
        <taxon>Mucoromycota</taxon>
        <taxon>Glomeromycotina</taxon>
        <taxon>Glomeromycetes</taxon>
        <taxon>Diversisporales</taxon>
        <taxon>Gigasporaceae</taxon>
        <taxon>Cetraspora</taxon>
    </lineage>
</organism>
<dbReference type="Proteomes" id="UP000789759">
    <property type="component" value="Unassembled WGS sequence"/>
</dbReference>
<dbReference type="OrthoDB" id="10484988at2759"/>
<feature type="non-terminal residue" evidence="1">
    <location>
        <position position="126"/>
    </location>
</feature>
<keyword evidence="2" id="KW-1185">Reference proteome</keyword>
<comment type="caution">
    <text evidence="1">The sequence shown here is derived from an EMBL/GenBank/DDBJ whole genome shotgun (WGS) entry which is preliminary data.</text>
</comment>
<gene>
    <name evidence="1" type="ORF">CPELLU_LOCUS14998</name>
</gene>
<accession>A0A9N9NSB3</accession>